<feature type="non-terminal residue" evidence="1">
    <location>
        <position position="1"/>
    </location>
</feature>
<dbReference type="AlphaFoldDB" id="A0A9P8L7I3"/>
<dbReference type="EMBL" id="JAGHQM010002377">
    <property type="protein sequence ID" value="KAH0550899.1"/>
    <property type="molecule type" value="Genomic_DNA"/>
</dbReference>
<evidence type="ECO:0000313" key="2">
    <source>
        <dbReference type="Proteomes" id="UP000750711"/>
    </source>
</evidence>
<organism evidence="1 2">
    <name type="scientific">Trichoglossum hirsutum</name>
    <dbReference type="NCBI Taxonomy" id="265104"/>
    <lineage>
        <taxon>Eukaryota</taxon>
        <taxon>Fungi</taxon>
        <taxon>Dikarya</taxon>
        <taxon>Ascomycota</taxon>
        <taxon>Pezizomycotina</taxon>
        <taxon>Geoglossomycetes</taxon>
        <taxon>Geoglossales</taxon>
        <taxon>Geoglossaceae</taxon>
        <taxon>Trichoglossum</taxon>
    </lineage>
</organism>
<sequence length="170" mass="19113">LRGCSVAQQTFILEQLQSWSSLANHPLLLPVLLTGYIRQLLRHQTKLLWDDLLYAETESGQTGAPVMNALPKGHRDCASIANIVLGVIQMGSSWESYTSVLILCIKSIHESISHINTVTPYHRKEITEIQSAILTERLEFVSHKCSTMLWDIQFFLKRAEAQMAAVSPPK</sequence>
<name>A0A9P8L7I3_9PEZI</name>
<gene>
    <name evidence="1" type="ORF">GP486_007737</name>
</gene>
<dbReference type="Proteomes" id="UP000750711">
    <property type="component" value="Unassembled WGS sequence"/>
</dbReference>
<proteinExistence type="predicted"/>
<comment type="caution">
    <text evidence="1">The sequence shown here is derived from an EMBL/GenBank/DDBJ whole genome shotgun (WGS) entry which is preliminary data.</text>
</comment>
<reference evidence="1" key="1">
    <citation type="submission" date="2021-03" db="EMBL/GenBank/DDBJ databases">
        <title>Comparative genomics and phylogenomic investigation of the class Geoglossomycetes provide insights into ecological specialization and systematics.</title>
        <authorList>
            <person name="Melie T."/>
            <person name="Pirro S."/>
            <person name="Miller A.N."/>
            <person name="Quandt A."/>
        </authorList>
    </citation>
    <scope>NUCLEOTIDE SEQUENCE</scope>
    <source>
        <strain evidence="1">CAQ_001_2017</strain>
    </source>
</reference>
<protein>
    <submittedName>
        <fullName evidence="1">Uncharacterized protein</fullName>
    </submittedName>
</protein>
<keyword evidence="2" id="KW-1185">Reference proteome</keyword>
<evidence type="ECO:0000313" key="1">
    <source>
        <dbReference type="EMBL" id="KAH0550899.1"/>
    </source>
</evidence>
<accession>A0A9P8L7I3</accession>